<evidence type="ECO:0000256" key="5">
    <source>
        <dbReference type="ARBA" id="ARBA00022642"/>
    </source>
</evidence>
<dbReference type="AlphaFoldDB" id="A0A9D1RVG8"/>
<keyword evidence="5" id="KW-0662">Pyridine nucleotide biosynthesis</keyword>
<protein>
    <recommendedName>
        <fullName evidence="3 10">Quinolinate synthase</fullName>
        <ecNumber evidence="3 10">2.5.1.72</ecNumber>
    </recommendedName>
</protein>
<dbReference type="NCBIfam" id="NF006878">
    <property type="entry name" value="PRK09375.1-2"/>
    <property type="match status" value="1"/>
</dbReference>
<dbReference type="Proteomes" id="UP000824192">
    <property type="component" value="Unassembled WGS sequence"/>
</dbReference>
<dbReference type="GO" id="GO:0034628">
    <property type="term" value="P:'de novo' NAD+ biosynthetic process from L-aspartate"/>
    <property type="evidence" value="ECO:0007669"/>
    <property type="project" value="TreeGrafter"/>
</dbReference>
<dbReference type="Gene3D" id="3.40.50.10800">
    <property type="entry name" value="NadA-like"/>
    <property type="match status" value="3"/>
</dbReference>
<name>A0A9D1RVG8_9FIRM</name>
<keyword evidence="6 11" id="KW-0808">Transferase</keyword>
<dbReference type="SUPFAM" id="SSF142754">
    <property type="entry name" value="NadA-like"/>
    <property type="match status" value="1"/>
</dbReference>
<dbReference type="GO" id="GO:0046872">
    <property type="term" value="F:metal ion binding"/>
    <property type="evidence" value="ECO:0007669"/>
    <property type="project" value="UniProtKB-KW"/>
</dbReference>
<keyword evidence="9" id="KW-0411">Iron-sulfur</keyword>
<keyword evidence="8" id="KW-0408">Iron</keyword>
<dbReference type="NCBIfam" id="TIGR00550">
    <property type="entry name" value="nadA"/>
    <property type="match status" value="1"/>
</dbReference>
<dbReference type="EMBL" id="DXGA01000152">
    <property type="protein sequence ID" value="HIW94295.1"/>
    <property type="molecule type" value="Genomic_DNA"/>
</dbReference>
<comment type="caution">
    <text evidence="11">The sequence shown here is derived from an EMBL/GenBank/DDBJ whole genome shotgun (WGS) entry which is preliminary data.</text>
</comment>
<evidence type="ECO:0000313" key="12">
    <source>
        <dbReference type="Proteomes" id="UP000824192"/>
    </source>
</evidence>
<reference evidence="11" key="2">
    <citation type="submission" date="2021-04" db="EMBL/GenBank/DDBJ databases">
        <authorList>
            <person name="Gilroy R."/>
        </authorList>
    </citation>
    <scope>NUCLEOTIDE SEQUENCE</scope>
    <source>
        <strain evidence="11">ChiGjej6B6-1540</strain>
    </source>
</reference>
<dbReference type="InterPro" id="IPR036094">
    <property type="entry name" value="NadA_sf"/>
</dbReference>
<evidence type="ECO:0000256" key="7">
    <source>
        <dbReference type="ARBA" id="ARBA00022723"/>
    </source>
</evidence>
<keyword evidence="4" id="KW-0004">4Fe-4S</keyword>
<evidence type="ECO:0000256" key="8">
    <source>
        <dbReference type="ARBA" id="ARBA00023004"/>
    </source>
</evidence>
<dbReference type="InterPro" id="IPR003473">
    <property type="entry name" value="NadA"/>
</dbReference>
<evidence type="ECO:0000256" key="10">
    <source>
        <dbReference type="NCBIfam" id="TIGR00550"/>
    </source>
</evidence>
<dbReference type="EC" id="2.5.1.72" evidence="3 10"/>
<dbReference type="GO" id="GO:0005829">
    <property type="term" value="C:cytosol"/>
    <property type="evidence" value="ECO:0007669"/>
    <property type="project" value="TreeGrafter"/>
</dbReference>
<evidence type="ECO:0000256" key="9">
    <source>
        <dbReference type="ARBA" id="ARBA00023014"/>
    </source>
</evidence>
<evidence type="ECO:0000256" key="1">
    <source>
        <dbReference type="ARBA" id="ARBA00001966"/>
    </source>
</evidence>
<comment type="pathway">
    <text evidence="2">Cofactor biosynthesis; NAD(+) biosynthesis; quinolinate from iminoaspartate: step 1/1.</text>
</comment>
<keyword evidence="7" id="KW-0479">Metal-binding</keyword>
<organism evidence="11 12">
    <name type="scientific">Candidatus Flavonifractor merdipullorum</name>
    <dbReference type="NCBI Taxonomy" id="2838590"/>
    <lineage>
        <taxon>Bacteria</taxon>
        <taxon>Bacillati</taxon>
        <taxon>Bacillota</taxon>
        <taxon>Clostridia</taxon>
        <taxon>Eubacteriales</taxon>
        <taxon>Oscillospiraceae</taxon>
        <taxon>Flavonifractor</taxon>
    </lineage>
</organism>
<evidence type="ECO:0000256" key="3">
    <source>
        <dbReference type="ARBA" id="ARBA00012669"/>
    </source>
</evidence>
<dbReference type="PANTHER" id="PTHR30573:SF0">
    <property type="entry name" value="QUINOLINATE SYNTHASE, CHLOROPLASTIC"/>
    <property type="match status" value="1"/>
</dbReference>
<accession>A0A9D1RVG8</accession>
<proteinExistence type="predicted"/>
<dbReference type="Pfam" id="PF02445">
    <property type="entry name" value="NadA"/>
    <property type="match status" value="1"/>
</dbReference>
<gene>
    <name evidence="11" type="primary">nadA</name>
    <name evidence="11" type="ORF">H9868_07125</name>
</gene>
<comment type="cofactor">
    <cofactor evidence="1">
        <name>[4Fe-4S] cluster</name>
        <dbReference type="ChEBI" id="CHEBI:49883"/>
    </cofactor>
</comment>
<dbReference type="PANTHER" id="PTHR30573">
    <property type="entry name" value="QUINOLINATE SYNTHETASE A"/>
    <property type="match status" value="1"/>
</dbReference>
<evidence type="ECO:0000313" key="11">
    <source>
        <dbReference type="EMBL" id="HIW94295.1"/>
    </source>
</evidence>
<evidence type="ECO:0000256" key="4">
    <source>
        <dbReference type="ARBA" id="ARBA00022485"/>
    </source>
</evidence>
<evidence type="ECO:0000256" key="6">
    <source>
        <dbReference type="ARBA" id="ARBA00022679"/>
    </source>
</evidence>
<dbReference type="GO" id="GO:0008987">
    <property type="term" value="F:quinolinate synthetase A activity"/>
    <property type="evidence" value="ECO:0007669"/>
    <property type="project" value="UniProtKB-UniRule"/>
</dbReference>
<dbReference type="GO" id="GO:0051539">
    <property type="term" value="F:4 iron, 4 sulfur cluster binding"/>
    <property type="evidence" value="ECO:0007669"/>
    <property type="project" value="UniProtKB-KW"/>
</dbReference>
<evidence type="ECO:0000256" key="2">
    <source>
        <dbReference type="ARBA" id="ARBA00005065"/>
    </source>
</evidence>
<reference evidence="11" key="1">
    <citation type="journal article" date="2021" name="PeerJ">
        <title>Extensive microbial diversity within the chicken gut microbiome revealed by metagenomics and culture.</title>
        <authorList>
            <person name="Gilroy R."/>
            <person name="Ravi A."/>
            <person name="Getino M."/>
            <person name="Pursley I."/>
            <person name="Horton D.L."/>
            <person name="Alikhan N.F."/>
            <person name="Baker D."/>
            <person name="Gharbi K."/>
            <person name="Hall N."/>
            <person name="Watson M."/>
            <person name="Adriaenssens E.M."/>
            <person name="Foster-Nyarko E."/>
            <person name="Jarju S."/>
            <person name="Secka A."/>
            <person name="Antonio M."/>
            <person name="Oren A."/>
            <person name="Chaudhuri R.R."/>
            <person name="La Ragione R."/>
            <person name="Hildebrand F."/>
            <person name="Pallen M.J."/>
        </authorList>
    </citation>
    <scope>NUCLEOTIDE SEQUENCE</scope>
    <source>
        <strain evidence="11">ChiGjej6B6-1540</strain>
    </source>
</reference>
<sequence length="301" mass="33023">MEIRQEIQTLKEARNAVILAHYYVEPAVQEIADYVGDSFFLSKKAVSLPQKTIVFCGVSFMGESAKLLNPEKTVLLPDPSADCPMAHMADPETIQPLRQQWDDLAVVCYINSTAALKACADVCVTSSNAVDIVRALPQHNILFMPDRNLARFVAAQVPEKHIVLPSGCCPTHDRMQAEQISDLQRQHPGALVLAHPECPPAVTALADYVGSTAGILSFAAKSDGTEFIICTEHGIRHPLAVENPNKRFYFPATTPICPDMKRITLEQIRDVLKNGGQPVEVDGTLSQTAKKPLDEMLRLAK</sequence>